<keyword evidence="2" id="KW-1185">Reference proteome</keyword>
<comment type="caution">
    <text evidence="1">The sequence shown here is derived from an EMBL/GenBank/DDBJ whole genome shotgun (WGS) entry which is preliminary data.</text>
</comment>
<dbReference type="PIRSF" id="PIRSF032025">
    <property type="entry name" value="UCP032025"/>
    <property type="match status" value="1"/>
</dbReference>
<dbReference type="InterPro" id="IPR008320">
    <property type="entry name" value="UCP032025"/>
</dbReference>
<dbReference type="Pfam" id="PF07370">
    <property type="entry name" value="DUF1489"/>
    <property type="match status" value="1"/>
</dbReference>
<dbReference type="AlphaFoldDB" id="A0A4R6VUW3"/>
<evidence type="ECO:0000313" key="1">
    <source>
        <dbReference type="EMBL" id="TDQ66504.1"/>
    </source>
</evidence>
<accession>A0A4R6VUW3</accession>
<sequence length="158" mass="17968">MLPKRLPFAQQGDKLISMIHLIKLCVGVKTVDELIAHRDFLRETGRGRRDGLHVHRTRMSPKRKEELLDGGSIYWVMSGKISARQRIVDLVEATDHEGKSCCDIVMDPEIYRTVPRPKRPFQGWRYLKPEDAPQDVSQSDGEDLPPELAAELDALGLL</sequence>
<gene>
    <name evidence="1" type="ORF">ATL17_0501</name>
</gene>
<evidence type="ECO:0008006" key="3">
    <source>
        <dbReference type="Google" id="ProtNLM"/>
    </source>
</evidence>
<reference evidence="1 2" key="1">
    <citation type="submission" date="2019-03" db="EMBL/GenBank/DDBJ databases">
        <title>Genomic Encyclopedia of Type Strains, Phase III (KMG-III): the genomes of soil and plant-associated and newly described type strains.</title>
        <authorList>
            <person name="Whitman W."/>
        </authorList>
    </citation>
    <scope>NUCLEOTIDE SEQUENCE [LARGE SCALE GENOMIC DNA]</scope>
    <source>
        <strain evidence="1 2">CGMCC 1.7002</strain>
    </source>
</reference>
<dbReference type="EMBL" id="SNYR01000001">
    <property type="protein sequence ID" value="TDQ66504.1"/>
    <property type="molecule type" value="Genomic_DNA"/>
</dbReference>
<organism evidence="1 2">
    <name type="scientific">Maritalea mobilis</name>
    <dbReference type="NCBI Taxonomy" id="483324"/>
    <lineage>
        <taxon>Bacteria</taxon>
        <taxon>Pseudomonadati</taxon>
        <taxon>Pseudomonadota</taxon>
        <taxon>Alphaproteobacteria</taxon>
        <taxon>Hyphomicrobiales</taxon>
        <taxon>Devosiaceae</taxon>
        <taxon>Maritalea</taxon>
    </lineage>
</organism>
<proteinExistence type="predicted"/>
<name>A0A4R6VUW3_9HYPH</name>
<evidence type="ECO:0000313" key="2">
    <source>
        <dbReference type="Proteomes" id="UP000295391"/>
    </source>
</evidence>
<dbReference type="Proteomes" id="UP000295391">
    <property type="component" value="Unassembled WGS sequence"/>
</dbReference>
<protein>
    <recommendedName>
        <fullName evidence="3">DUF1489 family protein</fullName>
    </recommendedName>
</protein>